<dbReference type="EMBL" id="CM009295">
    <property type="protein sequence ID" value="PNT34043.1"/>
    <property type="molecule type" value="Genomic_DNA"/>
</dbReference>
<dbReference type="AlphaFoldDB" id="A0A2K2A932"/>
<dbReference type="Proteomes" id="UP000006729">
    <property type="component" value="Chromosome 6"/>
</dbReference>
<gene>
    <name evidence="1" type="ORF">POPTR_006G273700</name>
</gene>
<accession>A0A2K2A932</accession>
<dbReference type="InParanoid" id="A0A2K2A932"/>
<organism evidence="1 2">
    <name type="scientific">Populus trichocarpa</name>
    <name type="common">Western balsam poplar</name>
    <name type="synonym">Populus balsamifera subsp. trichocarpa</name>
    <dbReference type="NCBI Taxonomy" id="3694"/>
    <lineage>
        <taxon>Eukaryota</taxon>
        <taxon>Viridiplantae</taxon>
        <taxon>Streptophyta</taxon>
        <taxon>Embryophyta</taxon>
        <taxon>Tracheophyta</taxon>
        <taxon>Spermatophyta</taxon>
        <taxon>Magnoliopsida</taxon>
        <taxon>eudicotyledons</taxon>
        <taxon>Gunneridae</taxon>
        <taxon>Pentapetalae</taxon>
        <taxon>rosids</taxon>
        <taxon>fabids</taxon>
        <taxon>Malpighiales</taxon>
        <taxon>Salicaceae</taxon>
        <taxon>Saliceae</taxon>
        <taxon>Populus</taxon>
    </lineage>
</organism>
<protein>
    <submittedName>
        <fullName evidence="1">Uncharacterized protein</fullName>
    </submittedName>
</protein>
<proteinExistence type="predicted"/>
<evidence type="ECO:0000313" key="1">
    <source>
        <dbReference type="EMBL" id="PNT34043.1"/>
    </source>
</evidence>
<reference evidence="1 2" key="1">
    <citation type="journal article" date="2006" name="Science">
        <title>The genome of black cottonwood, Populus trichocarpa (Torr. &amp; Gray).</title>
        <authorList>
            <person name="Tuskan G.A."/>
            <person name="Difazio S."/>
            <person name="Jansson S."/>
            <person name="Bohlmann J."/>
            <person name="Grigoriev I."/>
            <person name="Hellsten U."/>
            <person name="Putnam N."/>
            <person name="Ralph S."/>
            <person name="Rombauts S."/>
            <person name="Salamov A."/>
            <person name="Schein J."/>
            <person name="Sterck L."/>
            <person name="Aerts A."/>
            <person name="Bhalerao R.R."/>
            <person name="Bhalerao R.P."/>
            <person name="Blaudez D."/>
            <person name="Boerjan W."/>
            <person name="Brun A."/>
            <person name="Brunner A."/>
            <person name="Busov V."/>
            <person name="Campbell M."/>
            <person name="Carlson J."/>
            <person name="Chalot M."/>
            <person name="Chapman J."/>
            <person name="Chen G.L."/>
            <person name="Cooper D."/>
            <person name="Coutinho P.M."/>
            <person name="Couturier J."/>
            <person name="Covert S."/>
            <person name="Cronk Q."/>
            <person name="Cunningham R."/>
            <person name="Davis J."/>
            <person name="Degroeve S."/>
            <person name="Dejardin A."/>
            <person name="Depamphilis C."/>
            <person name="Detter J."/>
            <person name="Dirks B."/>
            <person name="Dubchak I."/>
            <person name="Duplessis S."/>
            <person name="Ehlting J."/>
            <person name="Ellis B."/>
            <person name="Gendler K."/>
            <person name="Goodstein D."/>
            <person name="Gribskov M."/>
            <person name="Grimwood J."/>
            <person name="Groover A."/>
            <person name="Gunter L."/>
            <person name="Hamberger B."/>
            <person name="Heinze B."/>
            <person name="Helariutta Y."/>
            <person name="Henrissat B."/>
            <person name="Holligan D."/>
            <person name="Holt R."/>
            <person name="Huang W."/>
            <person name="Islam-Faridi N."/>
            <person name="Jones S."/>
            <person name="Jones-Rhoades M."/>
            <person name="Jorgensen R."/>
            <person name="Joshi C."/>
            <person name="Kangasjarvi J."/>
            <person name="Karlsson J."/>
            <person name="Kelleher C."/>
            <person name="Kirkpatrick R."/>
            <person name="Kirst M."/>
            <person name="Kohler A."/>
            <person name="Kalluri U."/>
            <person name="Larimer F."/>
            <person name="Leebens-Mack J."/>
            <person name="Leple J.C."/>
            <person name="Locascio P."/>
            <person name="Lou Y."/>
            <person name="Lucas S."/>
            <person name="Martin F."/>
            <person name="Montanini B."/>
            <person name="Napoli C."/>
            <person name="Nelson D.R."/>
            <person name="Nelson C."/>
            <person name="Nieminen K."/>
            <person name="Nilsson O."/>
            <person name="Pereda V."/>
            <person name="Peter G."/>
            <person name="Philippe R."/>
            <person name="Pilate G."/>
            <person name="Poliakov A."/>
            <person name="Razumovskaya J."/>
            <person name="Richardson P."/>
            <person name="Rinaldi C."/>
            <person name="Ritland K."/>
            <person name="Rouze P."/>
            <person name="Ryaboy D."/>
            <person name="Schmutz J."/>
            <person name="Schrader J."/>
            <person name="Segerman B."/>
            <person name="Shin H."/>
            <person name="Siddiqui A."/>
            <person name="Sterky F."/>
            <person name="Terry A."/>
            <person name="Tsai C.J."/>
            <person name="Uberbacher E."/>
            <person name="Unneberg P."/>
            <person name="Vahala J."/>
            <person name="Wall K."/>
            <person name="Wessler S."/>
            <person name="Yang G."/>
            <person name="Yin T."/>
            <person name="Douglas C."/>
            <person name="Marra M."/>
            <person name="Sandberg G."/>
            <person name="Van de Peer Y."/>
            <person name="Rokhsar D."/>
        </authorList>
    </citation>
    <scope>NUCLEOTIDE SEQUENCE [LARGE SCALE GENOMIC DNA]</scope>
    <source>
        <strain evidence="2">cv. Nisqually</strain>
    </source>
</reference>
<name>A0A2K2A932_POPTR</name>
<evidence type="ECO:0000313" key="2">
    <source>
        <dbReference type="Proteomes" id="UP000006729"/>
    </source>
</evidence>
<sequence length="64" mass="7289">MRFHFQNSKVREIGQRILDAATDISYIFTGCSSGNIEAVSQASNPEDEKTVWRVDDIINLKFLL</sequence>
<keyword evidence="2" id="KW-1185">Reference proteome</keyword>